<comment type="catalytic activity">
    <reaction evidence="5 6">
        <text>cytidine(34) in tRNA(Ile2) + L-lysine + ATP = lysidine(34) in tRNA(Ile2) + AMP + diphosphate + H(+)</text>
        <dbReference type="Rhea" id="RHEA:43744"/>
        <dbReference type="Rhea" id="RHEA-COMP:10625"/>
        <dbReference type="Rhea" id="RHEA-COMP:10670"/>
        <dbReference type="ChEBI" id="CHEBI:15378"/>
        <dbReference type="ChEBI" id="CHEBI:30616"/>
        <dbReference type="ChEBI" id="CHEBI:32551"/>
        <dbReference type="ChEBI" id="CHEBI:33019"/>
        <dbReference type="ChEBI" id="CHEBI:82748"/>
        <dbReference type="ChEBI" id="CHEBI:83665"/>
        <dbReference type="ChEBI" id="CHEBI:456215"/>
        <dbReference type="EC" id="6.3.4.19"/>
    </reaction>
</comment>
<feature type="domain" description="tRNA(Ile)-lysidine/2-thiocytidine synthase N-terminal" evidence="8">
    <location>
        <begin position="25"/>
        <end position="204"/>
    </location>
</feature>
<evidence type="ECO:0000313" key="9">
    <source>
        <dbReference type="EMBL" id="MDR6531801.1"/>
    </source>
</evidence>
<evidence type="ECO:0000256" key="4">
    <source>
        <dbReference type="ARBA" id="ARBA00022840"/>
    </source>
</evidence>
<proteinExistence type="inferred from homology"/>
<protein>
    <recommendedName>
        <fullName evidence="6">tRNA(Ile)-lysidine synthase</fullName>
        <ecNumber evidence="6">6.3.4.19</ecNumber>
    </recommendedName>
    <alternativeName>
        <fullName evidence="6">tRNA(Ile)-2-lysyl-cytidine synthase</fullName>
    </alternativeName>
    <alternativeName>
        <fullName evidence="6">tRNA(Ile)-lysidine synthetase</fullName>
    </alternativeName>
</protein>
<dbReference type="InterPro" id="IPR012795">
    <property type="entry name" value="tRNA_Ile_lys_synt_N"/>
</dbReference>
<comment type="domain">
    <text evidence="6">The N-terminal region contains the highly conserved SGGXDS motif, predicted to be a P-loop motif involved in ATP binding.</text>
</comment>
<comment type="subcellular location">
    <subcellularLocation>
        <location evidence="6">Cytoplasm</location>
    </subcellularLocation>
</comment>
<dbReference type="PANTHER" id="PTHR43033">
    <property type="entry name" value="TRNA(ILE)-LYSIDINE SYNTHASE-RELATED"/>
    <property type="match status" value="1"/>
</dbReference>
<sequence length="457" mass="47678">MITSFPAFTAALDRRLQAHAAAPLAVGFSGGGDSLALLILTLDWARAHGRSVLSLTVDHQLNPASSDWTAEALAKARALGAEARALAWTGPKPATGLSAAARAARHALLADAARQAGARVLLLGHTADDLAEAALMRAQGSTVPDPRAWSPSPAWPEGRGVFVLRPLLLVGRGEIRDGLRARGETWLDDPANVDPRSARARARRDLQQTDGTSRQGAASDAPAVTSPIGAAPPSPFHGGGEGYLTLLRDAPAAHVAAACLCAAGTVQPPRGERLRRLVDRIRAGETFTATLAGARIEADGEGVWFFREPGEARRAGPPPVGEVSAKPTEGGLVERPTSPPTDPSGRLPHRGRGDLAEPLALPLNQPVVWDGRYELTAAEPGLVVRPLQGLAARLPLAQRRALKGFPAAARPSLPVLLAPDGTVTCPILAGTKATRARCLVVDRFEAATGRVDQEPAT</sequence>
<dbReference type="Proteomes" id="UP001262754">
    <property type="component" value="Unassembled WGS sequence"/>
</dbReference>
<keyword evidence="10" id="KW-1185">Reference proteome</keyword>
<dbReference type="CDD" id="cd01992">
    <property type="entry name" value="TilS_N"/>
    <property type="match status" value="1"/>
</dbReference>
<dbReference type="HAMAP" id="MF_01161">
    <property type="entry name" value="tRNA_Ile_lys_synt"/>
    <property type="match status" value="1"/>
</dbReference>
<dbReference type="NCBIfam" id="TIGR02432">
    <property type="entry name" value="lysidine_TilS_N"/>
    <property type="match status" value="1"/>
</dbReference>
<keyword evidence="3 6" id="KW-0547">Nucleotide-binding</keyword>
<dbReference type="EC" id="6.3.4.19" evidence="6"/>
<evidence type="ECO:0000256" key="2">
    <source>
        <dbReference type="ARBA" id="ARBA00022694"/>
    </source>
</evidence>
<comment type="caution">
    <text evidence="9">The sequence shown here is derived from an EMBL/GenBank/DDBJ whole genome shotgun (WGS) entry which is preliminary data.</text>
</comment>
<evidence type="ECO:0000256" key="7">
    <source>
        <dbReference type="SAM" id="MobiDB-lite"/>
    </source>
</evidence>
<keyword evidence="1 6" id="KW-0436">Ligase</keyword>
<dbReference type="PANTHER" id="PTHR43033:SF1">
    <property type="entry name" value="TRNA(ILE)-LYSIDINE SYNTHASE-RELATED"/>
    <property type="match status" value="1"/>
</dbReference>
<keyword evidence="6" id="KW-0963">Cytoplasm</keyword>
<comment type="function">
    <text evidence="6">Ligates lysine onto the cytidine present at position 34 of the AUA codon-specific tRNA(Ile) that contains the anticodon CAU, in an ATP-dependent manner. Cytidine is converted to lysidine, thus changing the amino acid specificity of the tRNA from methionine to isoleucine.</text>
</comment>
<dbReference type="GO" id="GO:0032267">
    <property type="term" value="F:tRNA(Ile)-lysidine synthase activity"/>
    <property type="evidence" value="ECO:0007669"/>
    <property type="project" value="UniProtKB-EC"/>
</dbReference>
<keyword evidence="2 6" id="KW-0819">tRNA processing</keyword>
<gene>
    <name evidence="6" type="primary">tilS</name>
    <name evidence="9" type="ORF">J2800_002554</name>
</gene>
<feature type="region of interest" description="Disordered" evidence="7">
    <location>
        <begin position="311"/>
        <end position="357"/>
    </location>
</feature>
<evidence type="ECO:0000256" key="3">
    <source>
        <dbReference type="ARBA" id="ARBA00022741"/>
    </source>
</evidence>
<evidence type="ECO:0000313" key="10">
    <source>
        <dbReference type="Proteomes" id="UP001262754"/>
    </source>
</evidence>
<feature type="region of interest" description="Disordered" evidence="7">
    <location>
        <begin position="185"/>
        <end position="236"/>
    </location>
</feature>
<dbReference type="RefSeq" id="WP_310031962.1">
    <property type="nucleotide sequence ID" value="NZ_JAVDRL010000007.1"/>
</dbReference>
<dbReference type="Pfam" id="PF01171">
    <property type="entry name" value="ATP_bind_3"/>
    <property type="match status" value="1"/>
</dbReference>
<organism evidence="9 10">
    <name type="scientific">Caulobacter rhizosphaerae</name>
    <dbReference type="NCBI Taxonomy" id="2010972"/>
    <lineage>
        <taxon>Bacteria</taxon>
        <taxon>Pseudomonadati</taxon>
        <taxon>Pseudomonadota</taxon>
        <taxon>Alphaproteobacteria</taxon>
        <taxon>Caulobacterales</taxon>
        <taxon>Caulobacteraceae</taxon>
        <taxon>Caulobacter</taxon>
    </lineage>
</organism>
<dbReference type="InterPro" id="IPR014729">
    <property type="entry name" value="Rossmann-like_a/b/a_fold"/>
</dbReference>
<dbReference type="InterPro" id="IPR011063">
    <property type="entry name" value="TilS/TtcA_N"/>
</dbReference>
<dbReference type="EMBL" id="JAVDRL010000007">
    <property type="protein sequence ID" value="MDR6531801.1"/>
    <property type="molecule type" value="Genomic_DNA"/>
</dbReference>
<evidence type="ECO:0000256" key="6">
    <source>
        <dbReference type="HAMAP-Rule" id="MF_01161"/>
    </source>
</evidence>
<comment type="similarity">
    <text evidence="6">Belongs to the tRNA(Ile)-lysidine synthase family.</text>
</comment>
<feature type="binding site" evidence="6">
    <location>
        <begin position="29"/>
        <end position="34"/>
    </location>
    <ligand>
        <name>ATP</name>
        <dbReference type="ChEBI" id="CHEBI:30616"/>
    </ligand>
</feature>
<keyword evidence="4 6" id="KW-0067">ATP-binding</keyword>
<evidence type="ECO:0000259" key="8">
    <source>
        <dbReference type="Pfam" id="PF01171"/>
    </source>
</evidence>
<dbReference type="Gene3D" id="3.40.50.620">
    <property type="entry name" value="HUPs"/>
    <property type="match status" value="1"/>
</dbReference>
<dbReference type="InterPro" id="IPR012094">
    <property type="entry name" value="tRNA_Ile_lys_synt"/>
</dbReference>
<evidence type="ECO:0000256" key="5">
    <source>
        <dbReference type="ARBA" id="ARBA00048539"/>
    </source>
</evidence>
<evidence type="ECO:0000256" key="1">
    <source>
        <dbReference type="ARBA" id="ARBA00022598"/>
    </source>
</evidence>
<dbReference type="SUPFAM" id="SSF52402">
    <property type="entry name" value="Adenine nucleotide alpha hydrolases-like"/>
    <property type="match status" value="1"/>
</dbReference>
<reference evidence="9 10" key="1">
    <citation type="submission" date="2023-07" db="EMBL/GenBank/DDBJ databases">
        <title>Sorghum-associated microbial communities from plants grown in Nebraska, USA.</title>
        <authorList>
            <person name="Schachtman D."/>
        </authorList>
    </citation>
    <scope>NUCLEOTIDE SEQUENCE [LARGE SCALE GENOMIC DNA]</scope>
    <source>
        <strain evidence="9 10">DS2154</strain>
    </source>
</reference>
<accession>A0ABU1N036</accession>
<name>A0ABU1N036_9CAUL</name>